<dbReference type="InterPro" id="IPR013325">
    <property type="entry name" value="RNA_pol_sigma_r2"/>
</dbReference>
<dbReference type="Proteomes" id="UP000593765">
    <property type="component" value="Chromosome"/>
</dbReference>
<proteinExistence type="inferred from homology"/>
<dbReference type="InterPro" id="IPR013324">
    <property type="entry name" value="RNA_pol_sigma_r3/r4-like"/>
</dbReference>
<keyword evidence="4" id="KW-0238">DNA-binding</keyword>
<dbReference type="Pfam" id="PF08281">
    <property type="entry name" value="Sigma70_r4_2"/>
    <property type="match status" value="1"/>
</dbReference>
<organism evidence="9 10">
    <name type="scientific">Humisphaera borealis</name>
    <dbReference type="NCBI Taxonomy" id="2807512"/>
    <lineage>
        <taxon>Bacteria</taxon>
        <taxon>Pseudomonadati</taxon>
        <taxon>Planctomycetota</taxon>
        <taxon>Phycisphaerae</taxon>
        <taxon>Tepidisphaerales</taxon>
        <taxon>Tepidisphaeraceae</taxon>
        <taxon>Humisphaera</taxon>
    </lineage>
</organism>
<dbReference type="PANTHER" id="PTHR43133:SF8">
    <property type="entry name" value="RNA POLYMERASE SIGMA FACTOR HI_1459-RELATED"/>
    <property type="match status" value="1"/>
</dbReference>
<evidence type="ECO:0000256" key="3">
    <source>
        <dbReference type="ARBA" id="ARBA00023082"/>
    </source>
</evidence>
<comment type="similarity">
    <text evidence="1">Belongs to the sigma-70 factor family. ECF subfamily.</text>
</comment>
<dbReference type="NCBIfam" id="TIGR02937">
    <property type="entry name" value="sigma70-ECF"/>
    <property type="match status" value="1"/>
</dbReference>
<dbReference type="InterPro" id="IPR036388">
    <property type="entry name" value="WH-like_DNA-bd_sf"/>
</dbReference>
<evidence type="ECO:0000256" key="6">
    <source>
        <dbReference type="SAM" id="MobiDB-lite"/>
    </source>
</evidence>
<evidence type="ECO:0000259" key="7">
    <source>
        <dbReference type="Pfam" id="PF04542"/>
    </source>
</evidence>
<dbReference type="SUPFAM" id="SSF88946">
    <property type="entry name" value="Sigma2 domain of RNA polymerase sigma factors"/>
    <property type="match status" value="1"/>
</dbReference>
<dbReference type="RefSeq" id="WP_206294102.1">
    <property type="nucleotide sequence ID" value="NZ_CP063458.1"/>
</dbReference>
<dbReference type="AlphaFoldDB" id="A0A7M2X032"/>
<name>A0A7M2X032_9BACT</name>
<evidence type="ECO:0000259" key="8">
    <source>
        <dbReference type="Pfam" id="PF08281"/>
    </source>
</evidence>
<feature type="domain" description="RNA polymerase sigma factor 70 region 4 type 2" evidence="8">
    <location>
        <begin position="122"/>
        <end position="174"/>
    </location>
</feature>
<feature type="region of interest" description="Disordered" evidence="6">
    <location>
        <begin position="86"/>
        <end position="106"/>
    </location>
</feature>
<evidence type="ECO:0000313" key="9">
    <source>
        <dbReference type="EMBL" id="QOV90994.1"/>
    </source>
</evidence>
<dbReference type="InterPro" id="IPR013249">
    <property type="entry name" value="RNA_pol_sigma70_r4_t2"/>
</dbReference>
<dbReference type="KEGG" id="hbs:IPV69_06445"/>
<dbReference type="PANTHER" id="PTHR43133">
    <property type="entry name" value="RNA POLYMERASE ECF-TYPE SIGMA FACTO"/>
    <property type="match status" value="1"/>
</dbReference>
<dbReference type="EMBL" id="CP063458">
    <property type="protein sequence ID" value="QOV90994.1"/>
    <property type="molecule type" value="Genomic_DNA"/>
</dbReference>
<dbReference type="SUPFAM" id="SSF88659">
    <property type="entry name" value="Sigma3 and sigma4 domains of RNA polymerase sigma factors"/>
    <property type="match status" value="1"/>
</dbReference>
<evidence type="ECO:0000313" key="10">
    <source>
        <dbReference type="Proteomes" id="UP000593765"/>
    </source>
</evidence>
<protein>
    <submittedName>
        <fullName evidence="9">RNA polymerase sigma factor</fullName>
    </submittedName>
</protein>
<evidence type="ECO:0000256" key="1">
    <source>
        <dbReference type="ARBA" id="ARBA00010641"/>
    </source>
</evidence>
<dbReference type="GO" id="GO:0016987">
    <property type="term" value="F:sigma factor activity"/>
    <property type="evidence" value="ECO:0007669"/>
    <property type="project" value="UniProtKB-KW"/>
</dbReference>
<keyword evidence="3" id="KW-0731">Sigma factor</keyword>
<dbReference type="Gene3D" id="1.10.10.10">
    <property type="entry name" value="Winged helix-like DNA-binding domain superfamily/Winged helix DNA-binding domain"/>
    <property type="match status" value="1"/>
</dbReference>
<feature type="domain" description="RNA polymerase sigma-70 region 2" evidence="7">
    <location>
        <begin position="26"/>
        <end position="88"/>
    </location>
</feature>
<dbReference type="Pfam" id="PF04542">
    <property type="entry name" value="Sigma70_r2"/>
    <property type="match status" value="1"/>
</dbReference>
<dbReference type="GO" id="GO:0006352">
    <property type="term" value="P:DNA-templated transcription initiation"/>
    <property type="evidence" value="ECO:0007669"/>
    <property type="project" value="InterPro"/>
</dbReference>
<keyword evidence="5" id="KW-0804">Transcription</keyword>
<dbReference type="CDD" id="cd06171">
    <property type="entry name" value="Sigma70_r4"/>
    <property type="match status" value="1"/>
</dbReference>
<dbReference type="InterPro" id="IPR014284">
    <property type="entry name" value="RNA_pol_sigma-70_dom"/>
</dbReference>
<sequence length="182" mass="20121">MRSPRTIEAARGGDKLALTTLLRGLQDPWYRFCLGLLRDPDLATDAVQETGLRFLKQISGFRGDSQLRTWSLGIAINVVREMKRRRQRHASGSSEATTDLAETVGDPAPSVGTSAEFVETREVLRQTLADLPDRQREAVVLRFFEDLSVEETASLMGCAAGTVKATVHQALRSLRKRLSPLA</sequence>
<evidence type="ECO:0000256" key="5">
    <source>
        <dbReference type="ARBA" id="ARBA00023163"/>
    </source>
</evidence>
<dbReference type="InterPro" id="IPR007627">
    <property type="entry name" value="RNA_pol_sigma70_r2"/>
</dbReference>
<reference evidence="9 10" key="1">
    <citation type="submission" date="2020-10" db="EMBL/GenBank/DDBJ databases">
        <title>Wide distribution of Phycisphaera-like planctomycetes from WD2101 soil group in peatlands and genome analysis of the first cultivated representative.</title>
        <authorList>
            <person name="Dedysh S.N."/>
            <person name="Beletsky A.V."/>
            <person name="Ivanova A."/>
            <person name="Kulichevskaya I.S."/>
            <person name="Suzina N.E."/>
            <person name="Philippov D.A."/>
            <person name="Rakitin A.L."/>
            <person name="Mardanov A.V."/>
            <person name="Ravin N.V."/>
        </authorList>
    </citation>
    <scope>NUCLEOTIDE SEQUENCE [LARGE SCALE GENOMIC DNA]</scope>
    <source>
        <strain evidence="9 10">M1803</strain>
    </source>
</reference>
<dbReference type="InterPro" id="IPR039425">
    <property type="entry name" value="RNA_pol_sigma-70-like"/>
</dbReference>
<accession>A0A7M2X032</accession>
<evidence type="ECO:0000256" key="4">
    <source>
        <dbReference type="ARBA" id="ARBA00023125"/>
    </source>
</evidence>
<gene>
    <name evidence="9" type="ORF">IPV69_06445</name>
</gene>
<keyword evidence="2" id="KW-0805">Transcription regulation</keyword>
<keyword evidence="10" id="KW-1185">Reference proteome</keyword>
<evidence type="ECO:0000256" key="2">
    <source>
        <dbReference type="ARBA" id="ARBA00023015"/>
    </source>
</evidence>
<dbReference type="Gene3D" id="1.10.1740.10">
    <property type="match status" value="1"/>
</dbReference>
<dbReference type="GO" id="GO:0003677">
    <property type="term" value="F:DNA binding"/>
    <property type="evidence" value="ECO:0007669"/>
    <property type="project" value="UniProtKB-KW"/>
</dbReference>